<evidence type="ECO:0000313" key="2">
    <source>
        <dbReference type="Proteomes" id="UP000017819"/>
    </source>
</evidence>
<dbReference type="STRING" id="631454.N177_2505"/>
<accession>V4RD30</accession>
<name>V4RD30_9HYPH</name>
<dbReference type="EMBL" id="AWXZ01000035">
    <property type="protein sequence ID" value="ESR24056.1"/>
    <property type="molecule type" value="Genomic_DNA"/>
</dbReference>
<protein>
    <submittedName>
        <fullName evidence="1">Uncharacterized protein</fullName>
    </submittedName>
</protein>
<evidence type="ECO:0000313" key="1">
    <source>
        <dbReference type="EMBL" id="ESR24056.1"/>
    </source>
</evidence>
<organism evidence="1 2">
    <name type="scientific">Lutibaculum baratangense AMV1</name>
    <dbReference type="NCBI Taxonomy" id="631454"/>
    <lineage>
        <taxon>Bacteria</taxon>
        <taxon>Pseudomonadati</taxon>
        <taxon>Pseudomonadota</taxon>
        <taxon>Alphaproteobacteria</taxon>
        <taxon>Hyphomicrobiales</taxon>
        <taxon>Tepidamorphaceae</taxon>
        <taxon>Lutibaculum</taxon>
    </lineage>
</organism>
<proteinExistence type="predicted"/>
<keyword evidence="2" id="KW-1185">Reference proteome</keyword>
<sequence length="92" mass="10340">MPSHAECERAPGALFLWWSSLATSYGTTMGRNLDVAQLRNPFNPNGILSGHVRRAIGCRRATFYRLPPRREAAPFRCMKEMRAAHDAMTPGH</sequence>
<gene>
    <name evidence="1" type="ORF">N177_2505</name>
</gene>
<dbReference type="AlphaFoldDB" id="V4RD30"/>
<reference evidence="1 2" key="1">
    <citation type="journal article" date="2014" name="Genome Announc.">
        <title>Draft Genome Sequence of Lutibaculum baratangense Strain AMV1T, Isolated from a Mud Volcano in Andamans, India.</title>
        <authorList>
            <person name="Singh A."/>
            <person name="Sreenivas A."/>
            <person name="Sathyanarayana Reddy G."/>
            <person name="Pinnaka A.K."/>
            <person name="Shivaji S."/>
        </authorList>
    </citation>
    <scope>NUCLEOTIDE SEQUENCE [LARGE SCALE GENOMIC DNA]</scope>
    <source>
        <strain evidence="1 2">AMV1</strain>
    </source>
</reference>
<comment type="caution">
    <text evidence="1">The sequence shown here is derived from an EMBL/GenBank/DDBJ whole genome shotgun (WGS) entry which is preliminary data.</text>
</comment>
<dbReference type="Proteomes" id="UP000017819">
    <property type="component" value="Unassembled WGS sequence"/>
</dbReference>